<evidence type="ECO:0000256" key="10">
    <source>
        <dbReference type="SAM" id="Phobius"/>
    </source>
</evidence>
<evidence type="ECO:0000256" key="5">
    <source>
        <dbReference type="ARBA" id="ARBA00022519"/>
    </source>
</evidence>
<keyword evidence="4" id="KW-1003">Cell membrane</keyword>
<keyword evidence="6 10" id="KW-0812">Transmembrane</keyword>
<evidence type="ECO:0000256" key="7">
    <source>
        <dbReference type="ARBA" id="ARBA00022989"/>
    </source>
</evidence>
<evidence type="ECO:0000313" key="13">
    <source>
        <dbReference type="Proteomes" id="UP000293433"/>
    </source>
</evidence>
<evidence type="ECO:0000256" key="9">
    <source>
        <dbReference type="ARBA" id="ARBA00023244"/>
    </source>
</evidence>
<accession>A0A4Q7LDC2</accession>
<dbReference type="GO" id="GO:0042168">
    <property type="term" value="P:heme metabolic process"/>
    <property type="evidence" value="ECO:0007669"/>
    <property type="project" value="InterPro"/>
</dbReference>
<keyword evidence="8 10" id="KW-0472">Membrane</keyword>
<comment type="function">
    <text evidence="1">Involved in a late step of protoheme IX synthesis.</text>
</comment>
<sequence>MRWVIWLVILFVVAALAAGTLGNNDGVVSIYWSPWRVDLSLNLFLLAIVVTGALSYVAVGTLNRLIGLPERARAWRLQRRERTAQGALREAIGLLYAGRYSRAHKAAQRALEIQALTPELTADGEFATLAHLLAASSLHRLQDRGRRDDQLARALTALGPKSAHLPVAEGARLLAAEWAIDDREADRALEQLAQLPAGVARRTQALRLRLQAARLARQPLEALRTARLLAKHQGIAPVAAHGILRSLAIEVLDTARDADQLRRIWLQLEAADRRDPVVTARAASRSVELDCIADGRGWLRPHLAELSKLGERERSSVLKAFIDVLPGLPVDWLPLLEDSVAAQPGDMPLAHAVGRAMAERQLWGRARRLLESVAQSASAEPAQRQDAWRWLGRIADREGDEAQAQRCYREAAQIS</sequence>
<dbReference type="GO" id="GO:0006779">
    <property type="term" value="P:porphyrin-containing compound biosynthetic process"/>
    <property type="evidence" value="ECO:0007669"/>
    <property type="project" value="UniProtKB-KW"/>
</dbReference>
<protein>
    <submittedName>
        <fullName evidence="12">HemY protein</fullName>
    </submittedName>
</protein>
<dbReference type="Pfam" id="PF07219">
    <property type="entry name" value="HemY_N"/>
    <property type="match status" value="1"/>
</dbReference>
<evidence type="ECO:0000256" key="8">
    <source>
        <dbReference type="ARBA" id="ARBA00023136"/>
    </source>
</evidence>
<dbReference type="InterPro" id="IPR011990">
    <property type="entry name" value="TPR-like_helical_dom_sf"/>
</dbReference>
<dbReference type="AlphaFoldDB" id="A0A4Q7LDC2"/>
<organism evidence="12 13">
    <name type="scientific">Sphaerotilus mobilis</name>
    <dbReference type="NCBI Taxonomy" id="47994"/>
    <lineage>
        <taxon>Bacteria</taxon>
        <taxon>Pseudomonadati</taxon>
        <taxon>Pseudomonadota</taxon>
        <taxon>Betaproteobacteria</taxon>
        <taxon>Burkholderiales</taxon>
        <taxon>Sphaerotilaceae</taxon>
        <taxon>Sphaerotilus</taxon>
    </lineage>
</organism>
<keyword evidence="5" id="KW-0997">Cell inner membrane</keyword>
<dbReference type="Proteomes" id="UP000293433">
    <property type="component" value="Unassembled WGS sequence"/>
</dbReference>
<evidence type="ECO:0000256" key="3">
    <source>
        <dbReference type="ARBA" id="ARBA00004744"/>
    </source>
</evidence>
<keyword evidence="13" id="KW-1185">Reference proteome</keyword>
<evidence type="ECO:0000256" key="4">
    <source>
        <dbReference type="ARBA" id="ARBA00022475"/>
    </source>
</evidence>
<gene>
    <name evidence="12" type="ORF">EV685_3231</name>
</gene>
<dbReference type="EMBL" id="SGWV01000011">
    <property type="protein sequence ID" value="RZS52044.1"/>
    <property type="molecule type" value="Genomic_DNA"/>
</dbReference>
<dbReference type="NCBIfam" id="TIGR00540">
    <property type="entry name" value="TPR_hemY_coli"/>
    <property type="match status" value="1"/>
</dbReference>
<comment type="pathway">
    <text evidence="3">Porphyrin-containing compound metabolism; protoheme biosynthesis.</text>
</comment>
<proteinExistence type="predicted"/>
<dbReference type="InterPro" id="IPR010817">
    <property type="entry name" value="HemY_N"/>
</dbReference>
<evidence type="ECO:0000259" key="11">
    <source>
        <dbReference type="Pfam" id="PF07219"/>
    </source>
</evidence>
<comment type="caution">
    <text evidence="12">The sequence shown here is derived from an EMBL/GenBank/DDBJ whole genome shotgun (WGS) entry which is preliminary data.</text>
</comment>
<evidence type="ECO:0000256" key="2">
    <source>
        <dbReference type="ARBA" id="ARBA00004429"/>
    </source>
</evidence>
<evidence type="ECO:0000256" key="1">
    <source>
        <dbReference type="ARBA" id="ARBA00002962"/>
    </source>
</evidence>
<dbReference type="UniPathway" id="UPA00252"/>
<dbReference type="Gene3D" id="1.25.40.10">
    <property type="entry name" value="Tetratricopeptide repeat domain"/>
    <property type="match status" value="1"/>
</dbReference>
<keyword evidence="7 10" id="KW-1133">Transmembrane helix</keyword>
<dbReference type="OrthoDB" id="9151794at2"/>
<dbReference type="SUPFAM" id="SSF48452">
    <property type="entry name" value="TPR-like"/>
    <property type="match status" value="1"/>
</dbReference>
<dbReference type="GO" id="GO:0005886">
    <property type="term" value="C:plasma membrane"/>
    <property type="evidence" value="ECO:0007669"/>
    <property type="project" value="UniProtKB-SubCell"/>
</dbReference>
<dbReference type="InterPro" id="IPR005254">
    <property type="entry name" value="Heme_biosyn_assoc_TPR_pro"/>
</dbReference>
<feature type="transmembrane region" description="Helical" evidence="10">
    <location>
        <begin position="41"/>
        <end position="66"/>
    </location>
</feature>
<comment type="subcellular location">
    <subcellularLocation>
        <location evidence="2">Cell inner membrane</location>
        <topology evidence="2">Multi-pass membrane protein</topology>
    </subcellularLocation>
</comment>
<feature type="domain" description="HemY N-terminal" evidence="11">
    <location>
        <begin position="26"/>
        <end position="118"/>
    </location>
</feature>
<evidence type="ECO:0000313" key="12">
    <source>
        <dbReference type="EMBL" id="RZS52044.1"/>
    </source>
</evidence>
<dbReference type="RefSeq" id="WP_130483060.1">
    <property type="nucleotide sequence ID" value="NZ_SGWV01000011.1"/>
</dbReference>
<reference evidence="12 13" key="1">
    <citation type="submission" date="2019-02" db="EMBL/GenBank/DDBJ databases">
        <title>Genomic Encyclopedia of Type Strains, Phase IV (KMG-IV): sequencing the most valuable type-strain genomes for metagenomic binning, comparative biology and taxonomic classification.</title>
        <authorList>
            <person name="Goeker M."/>
        </authorList>
    </citation>
    <scope>NUCLEOTIDE SEQUENCE [LARGE SCALE GENOMIC DNA]</scope>
    <source>
        <strain evidence="12 13">DSM 10617</strain>
    </source>
</reference>
<name>A0A4Q7LDC2_9BURK</name>
<keyword evidence="9" id="KW-0627">Porphyrin biosynthesis</keyword>
<evidence type="ECO:0000256" key="6">
    <source>
        <dbReference type="ARBA" id="ARBA00022692"/>
    </source>
</evidence>